<keyword evidence="1" id="KW-0175">Coiled coil</keyword>
<evidence type="ECO:0000313" key="3">
    <source>
        <dbReference type="EMBL" id="HJA91472.1"/>
    </source>
</evidence>
<feature type="signal peptide" evidence="2">
    <location>
        <begin position="1"/>
        <end position="25"/>
    </location>
</feature>
<evidence type="ECO:0000256" key="1">
    <source>
        <dbReference type="SAM" id="Coils"/>
    </source>
</evidence>
<protein>
    <submittedName>
        <fullName evidence="3">Uncharacterized protein</fullName>
    </submittedName>
</protein>
<comment type="caution">
    <text evidence="3">The sequence shown here is derived from an EMBL/GenBank/DDBJ whole genome shotgun (WGS) entry which is preliminary data.</text>
</comment>
<feature type="coiled-coil region" evidence="1">
    <location>
        <begin position="37"/>
        <end position="120"/>
    </location>
</feature>
<proteinExistence type="predicted"/>
<evidence type="ECO:0000256" key="2">
    <source>
        <dbReference type="SAM" id="SignalP"/>
    </source>
</evidence>
<feature type="chain" id="PRO_5039688288" evidence="2">
    <location>
        <begin position="26"/>
        <end position="136"/>
    </location>
</feature>
<gene>
    <name evidence="3" type="ORF">H9948_11865</name>
</gene>
<sequence length="136" mass="15389">MIKTIKRITVTIMALMLLATGVAFGAGYITWGGTSNYNQAMNNMDAIKQRAQEMKSDIDLANASNEQLQNIIRDKENVIRDKENVIRDKDNQITDKQNEINQLKEQKGSNDSQLKQAEIDMQAVKDKSQEVLDGMR</sequence>
<keyword evidence="2" id="KW-0732">Signal</keyword>
<evidence type="ECO:0000313" key="4">
    <source>
        <dbReference type="Proteomes" id="UP000886856"/>
    </source>
</evidence>
<accession>A0A9D2I3B0</accession>
<name>A0A9D2I3B0_9LACT</name>
<organism evidence="3 4">
    <name type="scientific">Candidatus Jeotgalibaca merdavium</name>
    <dbReference type="NCBI Taxonomy" id="2838627"/>
    <lineage>
        <taxon>Bacteria</taxon>
        <taxon>Bacillati</taxon>
        <taxon>Bacillota</taxon>
        <taxon>Bacilli</taxon>
        <taxon>Lactobacillales</taxon>
        <taxon>Carnobacteriaceae</taxon>
        <taxon>Jeotgalibaca</taxon>
    </lineage>
</organism>
<dbReference type="Proteomes" id="UP000886856">
    <property type="component" value="Unassembled WGS sequence"/>
</dbReference>
<dbReference type="EMBL" id="DWYW01000277">
    <property type="protein sequence ID" value="HJA91472.1"/>
    <property type="molecule type" value="Genomic_DNA"/>
</dbReference>
<dbReference type="AlphaFoldDB" id="A0A9D2I3B0"/>
<dbReference type="Gene3D" id="1.20.5.340">
    <property type="match status" value="1"/>
</dbReference>
<reference evidence="3" key="2">
    <citation type="submission" date="2021-04" db="EMBL/GenBank/DDBJ databases">
        <authorList>
            <person name="Gilroy R."/>
        </authorList>
    </citation>
    <scope>NUCLEOTIDE SEQUENCE</scope>
    <source>
        <strain evidence="3">CHK171-505</strain>
    </source>
</reference>
<reference evidence="3" key="1">
    <citation type="journal article" date="2021" name="PeerJ">
        <title>Extensive microbial diversity within the chicken gut microbiome revealed by metagenomics and culture.</title>
        <authorList>
            <person name="Gilroy R."/>
            <person name="Ravi A."/>
            <person name="Getino M."/>
            <person name="Pursley I."/>
            <person name="Horton D.L."/>
            <person name="Alikhan N.F."/>
            <person name="Baker D."/>
            <person name="Gharbi K."/>
            <person name="Hall N."/>
            <person name="Watson M."/>
            <person name="Adriaenssens E.M."/>
            <person name="Foster-Nyarko E."/>
            <person name="Jarju S."/>
            <person name="Secka A."/>
            <person name="Antonio M."/>
            <person name="Oren A."/>
            <person name="Chaudhuri R.R."/>
            <person name="La Ragione R."/>
            <person name="Hildebrand F."/>
            <person name="Pallen M.J."/>
        </authorList>
    </citation>
    <scope>NUCLEOTIDE SEQUENCE</scope>
    <source>
        <strain evidence="3">CHK171-505</strain>
    </source>
</reference>